<evidence type="ECO:0008006" key="5">
    <source>
        <dbReference type="Google" id="ProtNLM"/>
    </source>
</evidence>
<dbReference type="PROSITE" id="PS50404">
    <property type="entry name" value="GST_NTER"/>
    <property type="match status" value="1"/>
</dbReference>
<dbReference type="InterPro" id="IPR054761">
    <property type="entry name" value="GST_C_proteobact"/>
</dbReference>
<feature type="domain" description="GST C-terminal" evidence="2">
    <location>
        <begin position="87"/>
        <end position="224"/>
    </location>
</feature>
<dbReference type="PROSITE" id="PS50405">
    <property type="entry name" value="GST_CTER"/>
    <property type="match status" value="1"/>
</dbReference>
<dbReference type="InterPro" id="IPR036249">
    <property type="entry name" value="Thioredoxin-like_sf"/>
</dbReference>
<protein>
    <recommendedName>
        <fullName evidence="5">Glutathione S-transferase</fullName>
    </recommendedName>
</protein>
<keyword evidence="4" id="KW-1185">Reference proteome</keyword>
<evidence type="ECO:0000313" key="3">
    <source>
        <dbReference type="EMBL" id="SPJ22736.1"/>
    </source>
</evidence>
<dbReference type="Pfam" id="PF22119">
    <property type="entry name" value="GST_C_8"/>
    <property type="match status" value="1"/>
</dbReference>
<accession>A0A2R8BRL5</accession>
<name>A0A2R8BRL5_9RHOB</name>
<dbReference type="InterPro" id="IPR010987">
    <property type="entry name" value="Glutathione-S-Trfase_C-like"/>
</dbReference>
<dbReference type="AlphaFoldDB" id="A0A2R8BRL5"/>
<evidence type="ECO:0000259" key="2">
    <source>
        <dbReference type="PROSITE" id="PS50405"/>
    </source>
</evidence>
<reference evidence="3 4" key="1">
    <citation type="submission" date="2018-03" db="EMBL/GenBank/DDBJ databases">
        <authorList>
            <person name="Keele B.F."/>
        </authorList>
    </citation>
    <scope>NUCLEOTIDE SEQUENCE [LARGE SCALE GENOMIC DNA]</scope>
    <source>
        <strain evidence="3 4">CECT 8504</strain>
    </source>
</reference>
<dbReference type="Gene3D" id="1.20.1050.10">
    <property type="match status" value="1"/>
</dbReference>
<dbReference type="OrthoDB" id="7203409at2"/>
<dbReference type="GO" id="GO:0004364">
    <property type="term" value="F:glutathione transferase activity"/>
    <property type="evidence" value="ECO:0007669"/>
    <property type="project" value="TreeGrafter"/>
</dbReference>
<proteinExistence type="predicted"/>
<dbReference type="SUPFAM" id="SSF47616">
    <property type="entry name" value="GST C-terminal domain-like"/>
    <property type="match status" value="1"/>
</dbReference>
<evidence type="ECO:0000259" key="1">
    <source>
        <dbReference type="PROSITE" id="PS50404"/>
    </source>
</evidence>
<dbReference type="InterPro" id="IPR036282">
    <property type="entry name" value="Glutathione-S-Trfase_C_sf"/>
</dbReference>
<dbReference type="Gene3D" id="3.40.30.10">
    <property type="entry name" value="Glutaredoxin"/>
    <property type="match status" value="1"/>
</dbReference>
<dbReference type="Proteomes" id="UP000244912">
    <property type="component" value="Unassembled WGS sequence"/>
</dbReference>
<gene>
    <name evidence="3" type="ORF">PAA8504_00534</name>
</gene>
<organism evidence="3 4">
    <name type="scientific">Palleronia abyssalis</name>
    <dbReference type="NCBI Taxonomy" id="1501240"/>
    <lineage>
        <taxon>Bacteria</taxon>
        <taxon>Pseudomonadati</taxon>
        <taxon>Pseudomonadota</taxon>
        <taxon>Alphaproteobacteria</taxon>
        <taxon>Rhodobacterales</taxon>
        <taxon>Roseobacteraceae</taxon>
        <taxon>Palleronia</taxon>
    </lineage>
</organism>
<dbReference type="PANTHER" id="PTHR11571">
    <property type="entry name" value="GLUTATHIONE S-TRANSFERASE"/>
    <property type="match status" value="1"/>
</dbReference>
<sequence>MTDFALYYWPLPARGHFVRIVLAHVGASWSEAAVDAVADLRQAAPEEQPVAHMGPPVLTDRASGLSLSQMPAILGFLGQRYGLYPGDPARDALSDKIVLDANDVLYEMTRYNGAQMWTDAAWSEFQPRLRRWMRIFQTHLARTEGRDYMLDGDTPGLADLATYSLWGTMTDKLPSLRPVLEDAAPRIADLCDRIAARPEQAKLRDWAAAEYGDQWCGGEIEASLRRVLGD</sequence>
<dbReference type="InterPro" id="IPR004045">
    <property type="entry name" value="Glutathione_S-Trfase_N"/>
</dbReference>
<dbReference type="InterPro" id="IPR050213">
    <property type="entry name" value="GST_superfamily"/>
</dbReference>
<dbReference type="EMBL" id="ONZF01000001">
    <property type="protein sequence ID" value="SPJ22736.1"/>
    <property type="molecule type" value="Genomic_DNA"/>
</dbReference>
<dbReference type="PANTHER" id="PTHR11571:SF263">
    <property type="entry name" value="GLUTATHIONE S-TRANSFERASE"/>
    <property type="match status" value="1"/>
</dbReference>
<dbReference type="GO" id="GO:0006749">
    <property type="term" value="P:glutathione metabolic process"/>
    <property type="evidence" value="ECO:0007669"/>
    <property type="project" value="TreeGrafter"/>
</dbReference>
<feature type="domain" description="GST N-terminal" evidence="1">
    <location>
        <begin position="2"/>
        <end position="85"/>
    </location>
</feature>
<dbReference type="SUPFAM" id="SSF52833">
    <property type="entry name" value="Thioredoxin-like"/>
    <property type="match status" value="1"/>
</dbReference>
<evidence type="ECO:0000313" key="4">
    <source>
        <dbReference type="Proteomes" id="UP000244912"/>
    </source>
</evidence>
<dbReference type="RefSeq" id="WP_108892585.1">
    <property type="nucleotide sequence ID" value="NZ_ONZF01000001.1"/>
</dbReference>